<evidence type="ECO:0000313" key="1">
    <source>
        <dbReference type="EMBL" id="KII84224.1"/>
    </source>
</evidence>
<proteinExistence type="predicted"/>
<dbReference type="Proteomes" id="UP000053263">
    <property type="component" value="Unassembled WGS sequence"/>
</dbReference>
<accession>A0A0C9T4M1</accession>
<name>A0A0C9T4M1_PLICR</name>
<reference evidence="1 2" key="1">
    <citation type="submission" date="2014-06" db="EMBL/GenBank/DDBJ databases">
        <title>Evolutionary Origins and Diversification of the Mycorrhizal Mutualists.</title>
        <authorList>
            <consortium name="DOE Joint Genome Institute"/>
            <consortium name="Mycorrhizal Genomics Consortium"/>
            <person name="Kohler A."/>
            <person name="Kuo A."/>
            <person name="Nagy L.G."/>
            <person name="Floudas D."/>
            <person name="Copeland A."/>
            <person name="Barry K.W."/>
            <person name="Cichocki N."/>
            <person name="Veneault-Fourrey C."/>
            <person name="LaButti K."/>
            <person name="Lindquist E.A."/>
            <person name="Lipzen A."/>
            <person name="Lundell T."/>
            <person name="Morin E."/>
            <person name="Murat C."/>
            <person name="Riley R."/>
            <person name="Ohm R."/>
            <person name="Sun H."/>
            <person name="Tunlid A."/>
            <person name="Henrissat B."/>
            <person name="Grigoriev I.V."/>
            <person name="Hibbett D.S."/>
            <person name="Martin F."/>
        </authorList>
    </citation>
    <scope>NUCLEOTIDE SEQUENCE [LARGE SCALE GENOMIC DNA]</scope>
    <source>
        <strain evidence="1 2">FD-325 SS-3</strain>
    </source>
</reference>
<dbReference type="HOGENOM" id="CLU_2559249_0_0_1"/>
<sequence length="82" mass="9624">MARYSGYHALLPVCGVPEDVEDPVDGVTYDFEAWALSSNYSRKRFYTRPSPEQLEKMVEVLGEPYWFLDGLGNYKDHYQYYV</sequence>
<dbReference type="AlphaFoldDB" id="A0A0C9T4M1"/>
<protein>
    <submittedName>
        <fullName evidence="1">Uncharacterized protein</fullName>
    </submittedName>
</protein>
<keyword evidence="2" id="KW-1185">Reference proteome</keyword>
<dbReference type="OrthoDB" id="2878435at2759"/>
<organism evidence="1 2">
    <name type="scientific">Plicaturopsis crispa FD-325 SS-3</name>
    <dbReference type="NCBI Taxonomy" id="944288"/>
    <lineage>
        <taxon>Eukaryota</taxon>
        <taxon>Fungi</taxon>
        <taxon>Dikarya</taxon>
        <taxon>Basidiomycota</taxon>
        <taxon>Agaricomycotina</taxon>
        <taxon>Agaricomycetes</taxon>
        <taxon>Agaricomycetidae</taxon>
        <taxon>Amylocorticiales</taxon>
        <taxon>Amylocorticiaceae</taxon>
        <taxon>Plicatura</taxon>
        <taxon>Plicaturopsis crispa</taxon>
    </lineage>
</organism>
<dbReference type="EMBL" id="KN832572">
    <property type="protein sequence ID" value="KII84224.1"/>
    <property type="molecule type" value="Genomic_DNA"/>
</dbReference>
<evidence type="ECO:0000313" key="2">
    <source>
        <dbReference type="Proteomes" id="UP000053263"/>
    </source>
</evidence>
<gene>
    <name evidence="1" type="ORF">PLICRDRAFT_46602</name>
</gene>